<dbReference type="PANTHER" id="PTHR33240:SF15">
    <property type="entry name" value="GAG-PRO-LIKE PROTEIN"/>
    <property type="match status" value="1"/>
</dbReference>
<gene>
    <name evidence="1" type="ORF">KK1_037943</name>
</gene>
<sequence>MVISVEMHNCIVKKTLVDQGSSADILYWNTFVQLGIPKESLEPYHEPLVGFSGERVMTRGCIDLYTRFGFDQKSSREIKIRYIVVHANTSYNILLGRPSINALGPLFRPLTYRDGNGAGRVRVS</sequence>
<organism evidence="1 2">
    <name type="scientific">Cajanus cajan</name>
    <name type="common">Pigeon pea</name>
    <name type="synonym">Cajanus indicus</name>
    <dbReference type="NCBI Taxonomy" id="3821"/>
    <lineage>
        <taxon>Eukaryota</taxon>
        <taxon>Viridiplantae</taxon>
        <taxon>Streptophyta</taxon>
        <taxon>Embryophyta</taxon>
        <taxon>Tracheophyta</taxon>
        <taxon>Spermatophyta</taxon>
        <taxon>Magnoliopsida</taxon>
        <taxon>eudicotyledons</taxon>
        <taxon>Gunneridae</taxon>
        <taxon>Pentapetalae</taxon>
        <taxon>rosids</taxon>
        <taxon>fabids</taxon>
        <taxon>Fabales</taxon>
        <taxon>Fabaceae</taxon>
        <taxon>Papilionoideae</taxon>
        <taxon>50 kb inversion clade</taxon>
        <taxon>NPAAA clade</taxon>
        <taxon>indigoferoid/millettioid clade</taxon>
        <taxon>Phaseoleae</taxon>
        <taxon>Cajanus</taxon>
    </lineage>
</organism>
<name>A0A151REA2_CAJCA</name>
<dbReference type="AlphaFoldDB" id="A0A151REA2"/>
<reference evidence="1" key="1">
    <citation type="journal article" date="2012" name="Nat. Biotechnol.">
        <title>Draft genome sequence of pigeonpea (Cajanus cajan), an orphan legume crop of resource-poor farmers.</title>
        <authorList>
            <person name="Varshney R.K."/>
            <person name="Chen W."/>
            <person name="Li Y."/>
            <person name="Bharti A.K."/>
            <person name="Saxena R.K."/>
            <person name="Schlueter J.A."/>
            <person name="Donoghue M.T."/>
            <person name="Azam S."/>
            <person name="Fan G."/>
            <person name="Whaley A.M."/>
            <person name="Farmer A.D."/>
            <person name="Sheridan J."/>
            <person name="Iwata A."/>
            <person name="Tuteja R."/>
            <person name="Penmetsa R.V."/>
            <person name="Wu W."/>
            <person name="Upadhyaya H.D."/>
            <person name="Yang S.P."/>
            <person name="Shah T."/>
            <person name="Saxena K.B."/>
            <person name="Michael T."/>
            <person name="McCombie W.R."/>
            <person name="Yang B."/>
            <person name="Zhang G."/>
            <person name="Yang H."/>
            <person name="Wang J."/>
            <person name="Spillane C."/>
            <person name="Cook D.R."/>
            <person name="May G.D."/>
            <person name="Xu X."/>
            <person name="Jackson S.A."/>
        </authorList>
    </citation>
    <scope>NUCLEOTIDE SEQUENCE [LARGE SCALE GENOMIC DNA]</scope>
</reference>
<dbReference type="CDD" id="cd00303">
    <property type="entry name" value="retropepsin_like"/>
    <property type="match status" value="1"/>
</dbReference>
<dbReference type="Gramene" id="C.cajan_36530.t">
    <property type="protein sequence ID" value="C.cajan_36530.t.cds1"/>
    <property type="gene ID" value="C.cajan_36530"/>
</dbReference>
<dbReference type="EMBL" id="KQ483818">
    <property type="protein sequence ID" value="KYP40725.1"/>
    <property type="molecule type" value="Genomic_DNA"/>
</dbReference>
<evidence type="ECO:0000313" key="2">
    <source>
        <dbReference type="Proteomes" id="UP000075243"/>
    </source>
</evidence>
<proteinExistence type="predicted"/>
<protein>
    <submittedName>
        <fullName evidence="1">Uncharacterized protein</fullName>
    </submittedName>
</protein>
<dbReference type="Proteomes" id="UP000075243">
    <property type="component" value="Unassembled WGS sequence"/>
</dbReference>
<keyword evidence="2" id="KW-1185">Reference proteome</keyword>
<evidence type="ECO:0000313" key="1">
    <source>
        <dbReference type="EMBL" id="KYP40725.1"/>
    </source>
</evidence>
<dbReference type="PANTHER" id="PTHR33240">
    <property type="entry name" value="OS08G0508500 PROTEIN"/>
    <property type="match status" value="1"/>
</dbReference>
<accession>A0A151REA2</accession>